<dbReference type="SUPFAM" id="SSF51197">
    <property type="entry name" value="Clavaminate synthase-like"/>
    <property type="match status" value="2"/>
</dbReference>
<reference evidence="2" key="1">
    <citation type="submission" date="2022-11" db="EMBL/GenBank/DDBJ databases">
        <title>Centuries of genome instability and evolution in soft-shell clam transmissible cancer (bioRxiv).</title>
        <authorList>
            <person name="Hart S.F.M."/>
            <person name="Yonemitsu M.A."/>
            <person name="Giersch R.M."/>
            <person name="Beal B.F."/>
            <person name="Arriagada G."/>
            <person name="Davis B.W."/>
            <person name="Ostrander E.A."/>
            <person name="Goff S.P."/>
            <person name="Metzger M.J."/>
        </authorList>
    </citation>
    <scope>NUCLEOTIDE SEQUENCE</scope>
    <source>
        <strain evidence="2">MELC-2E11</strain>
        <tissue evidence="2">Siphon/mantle</tissue>
    </source>
</reference>
<sequence length="493" mass="56751">MSLFEDHPEKADVARSGDYEYRLEPDDIIYFKDRGCHERRVPVQKGGMVLWHSRLVHASARPLKGRKNSGRWRWVTFVSMTPAIWANERDLSIKREAYDNAYCTSHWSSQVRAIPDVARFDEAKHLAGVLPYDFNDGMPTGEDQRPGTSIQTSNKMITDKHFSDLDEKGYTVVENVVSPDDCDQAISEYRKWLGSFETNGFPVTCNSLIWTYNVENLDTTWKLRLATKPVFAQLWKTEKLLTSIDTIAIGRPPEESNERFQDPDNYWLHVDVTPGRVGVHAYQGALYLEEQEEEDWNFLVLDGSHKHLMSLFVEQPETADAARSCDFEYRLRRDDITYFKERGCHARRVPVPKGGMALWDSRLVHATARPIEGRKNAGRWRWVTFVSMTPAIWANERDLSIKREAYEKVYCTSHWSSQGVRSQGHRTAPGIPCPTSIPDNARSDEAKRLAGVLPYDFNDGMPTGEEQRPAWRRSRRPLPAGQDLERRYANGHL</sequence>
<gene>
    <name evidence="2" type="ORF">MAR_005088</name>
</gene>
<proteinExistence type="predicted"/>
<feature type="compositionally biased region" description="Basic and acidic residues" evidence="1">
    <location>
        <begin position="483"/>
        <end position="493"/>
    </location>
</feature>
<dbReference type="Gene3D" id="2.60.120.620">
    <property type="entry name" value="q2cbj1_9rhob like domain"/>
    <property type="match status" value="2"/>
</dbReference>
<dbReference type="PANTHER" id="PTHR31630:SF6">
    <property type="entry name" value="PHYTANOYL-COA DIOXYGENASE-RELATED"/>
    <property type="match status" value="1"/>
</dbReference>
<evidence type="ECO:0000313" key="3">
    <source>
        <dbReference type="Proteomes" id="UP001164746"/>
    </source>
</evidence>
<dbReference type="Proteomes" id="UP001164746">
    <property type="component" value="Chromosome 9"/>
</dbReference>
<protein>
    <recommendedName>
        <fullName evidence="4">Phytanoyl-CoA dioxygenase</fullName>
    </recommendedName>
</protein>
<evidence type="ECO:0008006" key="4">
    <source>
        <dbReference type="Google" id="ProtNLM"/>
    </source>
</evidence>
<name>A0ABY7EYH1_MYAAR</name>
<keyword evidence="3" id="KW-1185">Reference proteome</keyword>
<feature type="region of interest" description="Disordered" evidence="1">
    <location>
        <begin position="454"/>
        <end position="493"/>
    </location>
</feature>
<accession>A0ABY7EYH1</accession>
<organism evidence="2 3">
    <name type="scientific">Mya arenaria</name>
    <name type="common">Soft-shell clam</name>
    <dbReference type="NCBI Taxonomy" id="6604"/>
    <lineage>
        <taxon>Eukaryota</taxon>
        <taxon>Metazoa</taxon>
        <taxon>Spiralia</taxon>
        <taxon>Lophotrochozoa</taxon>
        <taxon>Mollusca</taxon>
        <taxon>Bivalvia</taxon>
        <taxon>Autobranchia</taxon>
        <taxon>Heteroconchia</taxon>
        <taxon>Euheterodonta</taxon>
        <taxon>Imparidentia</taxon>
        <taxon>Neoheterodontei</taxon>
        <taxon>Myida</taxon>
        <taxon>Myoidea</taxon>
        <taxon>Myidae</taxon>
        <taxon>Mya</taxon>
    </lineage>
</organism>
<evidence type="ECO:0000313" key="2">
    <source>
        <dbReference type="EMBL" id="WAR14983.1"/>
    </source>
</evidence>
<dbReference type="PANTHER" id="PTHR31630">
    <property type="entry name" value="PHYTANOYL-COA DIOXYGENASE-RELATED-RELATED"/>
    <property type="match status" value="1"/>
</dbReference>
<feature type="region of interest" description="Disordered" evidence="1">
    <location>
        <begin position="419"/>
        <end position="441"/>
    </location>
</feature>
<dbReference type="EMBL" id="CP111020">
    <property type="protein sequence ID" value="WAR14983.1"/>
    <property type="molecule type" value="Genomic_DNA"/>
</dbReference>
<evidence type="ECO:0000256" key="1">
    <source>
        <dbReference type="SAM" id="MobiDB-lite"/>
    </source>
</evidence>